<reference evidence="3 4" key="1">
    <citation type="submission" date="2011-10" db="EMBL/GenBank/DDBJ databases">
        <authorList>
            <person name="Genoscope - CEA"/>
        </authorList>
    </citation>
    <scope>NUCLEOTIDE SEQUENCE [LARGE SCALE GENOMIC DNA]</scope>
    <source>
        <strain evidence="3 4">RCC 1105</strain>
    </source>
</reference>
<dbReference type="SMART" id="SM01190">
    <property type="entry name" value="EMP24_GP25L"/>
    <property type="match status" value="1"/>
</dbReference>
<organism evidence="3 4">
    <name type="scientific">Bathycoccus prasinos</name>
    <dbReference type="NCBI Taxonomy" id="41875"/>
    <lineage>
        <taxon>Eukaryota</taxon>
        <taxon>Viridiplantae</taxon>
        <taxon>Chlorophyta</taxon>
        <taxon>Mamiellophyceae</taxon>
        <taxon>Mamiellales</taxon>
        <taxon>Bathycoccaceae</taxon>
        <taxon>Bathycoccus</taxon>
    </lineage>
</organism>
<dbReference type="KEGG" id="bpg:Bathy01g03730"/>
<protein>
    <submittedName>
        <fullName evidence="3">Unnamed protein product</fullName>
    </submittedName>
</protein>
<evidence type="ECO:0000259" key="2">
    <source>
        <dbReference type="SMART" id="SM01190"/>
    </source>
</evidence>
<dbReference type="STRING" id="41875.K8E9N9"/>
<feature type="compositionally biased region" description="Low complexity" evidence="1">
    <location>
        <begin position="252"/>
        <end position="263"/>
    </location>
</feature>
<dbReference type="AlphaFoldDB" id="K8E9N9"/>
<dbReference type="GeneID" id="19018108"/>
<evidence type="ECO:0000313" key="4">
    <source>
        <dbReference type="Proteomes" id="UP000198341"/>
    </source>
</evidence>
<dbReference type="RefSeq" id="XP_007515507.1">
    <property type="nucleotide sequence ID" value="XM_007515445.1"/>
</dbReference>
<evidence type="ECO:0000313" key="3">
    <source>
        <dbReference type="EMBL" id="CCO14386.1"/>
    </source>
</evidence>
<feature type="compositionally biased region" description="Polar residues" evidence="1">
    <location>
        <begin position="308"/>
        <end position="320"/>
    </location>
</feature>
<accession>K8E9N9</accession>
<gene>
    <name evidence="3" type="ORF">Bathy01g03730</name>
</gene>
<evidence type="ECO:0000256" key="1">
    <source>
        <dbReference type="SAM" id="MobiDB-lite"/>
    </source>
</evidence>
<proteinExistence type="predicted"/>
<dbReference type="Pfam" id="PF01105">
    <property type="entry name" value="EMP24_GP25L"/>
    <property type="match status" value="1"/>
</dbReference>
<dbReference type="Proteomes" id="UP000198341">
    <property type="component" value="Chromosome 1"/>
</dbReference>
<feature type="domain" description="GOLD" evidence="2">
    <location>
        <begin position="3"/>
        <end position="190"/>
    </location>
</feature>
<sequence>MPVSIFNHFTIPSGKPHVSVSISDPSGVKKEIVSAAGHVEETVDGNGFGLYSACFTNKGDNTNIHNDKLVGTNAGKVQVHVHFFQPHHAISDEELEKELKLLKRHQLHIPGQSKGLHADQLHDSIALAESLMDDVQRIRGEVHYLTWRTKRHKQTVDSNALRTAWLTFLEVVVLCFCAWMQIDAVKGYFETSRGDLVEGGRSQGFEYQGKYESVRKVEPAPGFGPGSSNFGMPPMPQMFQSQQQQPVPPPQIYQQQQYHHQQQTPPPPPQNPPQMYDAHKTQFGKNEEFQSEIPSQGILPNQYGRASAPQSRTGRQYQDR</sequence>
<dbReference type="EMBL" id="FO082278">
    <property type="protein sequence ID" value="CCO14386.1"/>
    <property type="molecule type" value="Genomic_DNA"/>
</dbReference>
<keyword evidence="4" id="KW-1185">Reference proteome</keyword>
<feature type="compositionally biased region" description="Basic and acidic residues" evidence="1">
    <location>
        <begin position="277"/>
        <end position="288"/>
    </location>
</feature>
<feature type="region of interest" description="Disordered" evidence="1">
    <location>
        <begin position="216"/>
        <end position="320"/>
    </location>
</feature>
<dbReference type="InterPro" id="IPR009038">
    <property type="entry name" value="GOLD_dom"/>
</dbReference>
<name>K8E9N9_9CHLO</name>